<dbReference type="InterPro" id="IPR001258">
    <property type="entry name" value="NHL_repeat"/>
</dbReference>
<dbReference type="InterPro" id="IPR011042">
    <property type="entry name" value="6-blade_b-propeller_TolB-like"/>
</dbReference>
<dbReference type="SUPFAM" id="SSF101898">
    <property type="entry name" value="NHL repeat"/>
    <property type="match status" value="1"/>
</dbReference>
<dbReference type="Proteomes" id="UP000238823">
    <property type="component" value="Unassembled WGS sequence"/>
</dbReference>
<dbReference type="PANTHER" id="PTHR24104:SF47">
    <property type="entry name" value="E3 UBIQUITIN-PROTEIN LIGASE NHLRC1"/>
    <property type="match status" value="1"/>
</dbReference>
<dbReference type="Pfam" id="PF01436">
    <property type="entry name" value="NHL"/>
    <property type="match status" value="1"/>
</dbReference>
<dbReference type="GO" id="GO:0061630">
    <property type="term" value="F:ubiquitin protein ligase activity"/>
    <property type="evidence" value="ECO:0007669"/>
    <property type="project" value="TreeGrafter"/>
</dbReference>
<evidence type="ECO:0000256" key="1">
    <source>
        <dbReference type="ARBA" id="ARBA00022737"/>
    </source>
</evidence>
<organism evidence="3 4">
    <name type="scientific">Enhygromyxa salina</name>
    <dbReference type="NCBI Taxonomy" id="215803"/>
    <lineage>
        <taxon>Bacteria</taxon>
        <taxon>Pseudomonadati</taxon>
        <taxon>Myxococcota</taxon>
        <taxon>Polyangia</taxon>
        <taxon>Nannocystales</taxon>
        <taxon>Nannocystaceae</taxon>
        <taxon>Enhygromyxa</taxon>
    </lineage>
</organism>
<evidence type="ECO:0000313" key="3">
    <source>
        <dbReference type="EMBL" id="PRQ08133.1"/>
    </source>
</evidence>
<evidence type="ECO:0000256" key="2">
    <source>
        <dbReference type="PROSITE-ProRule" id="PRU00504"/>
    </source>
</evidence>
<sequence>MLELWRRGGLAGRVVLRGGWLREFPGRALLPHRGVRRYLRDPRIRPGPVRGSHGIAWDGDALLYVADRGNRRIQAFGLNGTFEFAWTADELGRPYGIDVAPSGELDVIDGGDLPATGPDRSRVVILSPEGGIRATFGAFGSQDGQFRLGHDVAVGDDGRIYVVDAWGRRVQKFVGATFHE</sequence>
<dbReference type="EMBL" id="PVNL01000044">
    <property type="protein sequence ID" value="PRQ08133.1"/>
    <property type="molecule type" value="Genomic_DNA"/>
</dbReference>
<gene>
    <name evidence="3" type="ORF">ENSA7_21050</name>
</gene>
<protein>
    <submittedName>
        <fullName evidence="3">NHL repeat protein</fullName>
    </submittedName>
</protein>
<reference evidence="3 4" key="1">
    <citation type="submission" date="2018-03" db="EMBL/GenBank/DDBJ databases">
        <title>Draft Genome Sequences of the Obligatory Marine Myxobacteria Enhygromyxa salina SWB007.</title>
        <authorList>
            <person name="Poehlein A."/>
            <person name="Moghaddam J.A."/>
            <person name="Harms H."/>
            <person name="Alanjari M."/>
            <person name="Koenig G.M."/>
            <person name="Daniel R."/>
            <person name="Schaeberle T.F."/>
        </authorList>
    </citation>
    <scope>NUCLEOTIDE SEQUENCE [LARGE SCALE GENOMIC DNA]</scope>
    <source>
        <strain evidence="3 4">SWB007</strain>
    </source>
</reference>
<comment type="caution">
    <text evidence="3">The sequence shown here is derived from an EMBL/GenBank/DDBJ whole genome shotgun (WGS) entry which is preliminary data.</text>
</comment>
<proteinExistence type="predicted"/>
<evidence type="ECO:0000313" key="4">
    <source>
        <dbReference type="Proteomes" id="UP000238823"/>
    </source>
</evidence>
<dbReference type="Gene3D" id="2.120.10.30">
    <property type="entry name" value="TolB, C-terminal domain"/>
    <property type="match status" value="2"/>
</dbReference>
<accession>A0A2S9YSR7</accession>
<dbReference type="GO" id="GO:0043161">
    <property type="term" value="P:proteasome-mediated ubiquitin-dependent protein catabolic process"/>
    <property type="evidence" value="ECO:0007669"/>
    <property type="project" value="TreeGrafter"/>
</dbReference>
<dbReference type="AlphaFoldDB" id="A0A2S9YSR7"/>
<dbReference type="InterPro" id="IPR050952">
    <property type="entry name" value="TRIM-NHL_E3_ligases"/>
</dbReference>
<name>A0A2S9YSR7_9BACT</name>
<keyword evidence="1" id="KW-0677">Repeat</keyword>
<feature type="repeat" description="NHL" evidence="2">
    <location>
        <begin position="136"/>
        <end position="176"/>
    </location>
</feature>
<dbReference type="PANTHER" id="PTHR24104">
    <property type="entry name" value="E3 UBIQUITIN-PROTEIN LIGASE NHLRC1-RELATED"/>
    <property type="match status" value="1"/>
</dbReference>
<dbReference type="PROSITE" id="PS51125">
    <property type="entry name" value="NHL"/>
    <property type="match status" value="1"/>
</dbReference>
<dbReference type="GO" id="GO:0000209">
    <property type="term" value="P:protein polyubiquitination"/>
    <property type="evidence" value="ECO:0007669"/>
    <property type="project" value="TreeGrafter"/>
</dbReference>